<gene>
    <name evidence="2" type="ORF">J5Y06_19910</name>
</gene>
<evidence type="ECO:0000313" key="3">
    <source>
        <dbReference type="Proteomes" id="UP000666240"/>
    </source>
</evidence>
<dbReference type="Pfam" id="PF10931">
    <property type="entry name" value="DUF2735"/>
    <property type="match status" value="1"/>
</dbReference>
<feature type="compositionally biased region" description="Polar residues" evidence="1">
    <location>
        <begin position="1"/>
        <end position="11"/>
    </location>
</feature>
<dbReference type="Proteomes" id="UP000666240">
    <property type="component" value="Unassembled WGS sequence"/>
</dbReference>
<sequence length="63" mass="6868">MSRLPQEQTSAKIFHFPLGGRRAAGSEGKAAAASTMRPLVPVMASSGWYHDTEIQSVDHTRKN</sequence>
<protein>
    <submittedName>
        <fullName evidence="2">DUF2735 domain-containing protein</fullName>
    </submittedName>
</protein>
<organism evidence="2 3">
    <name type="scientific">Tianweitania sediminis</name>
    <dbReference type="NCBI Taxonomy" id="1502156"/>
    <lineage>
        <taxon>Bacteria</taxon>
        <taxon>Pseudomonadati</taxon>
        <taxon>Pseudomonadota</taxon>
        <taxon>Alphaproteobacteria</taxon>
        <taxon>Hyphomicrobiales</taxon>
        <taxon>Phyllobacteriaceae</taxon>
        <taxon>Tianweitania</taxon>
    </lineage>
</organism>
<evidence type="ECO:0000256" key="1">
    <source>
        <dbReference type="SAM" id="MobiDB-lite"/>
    </source>
</evidence>
<evidence type="ECO:0000313" key="2">
    <source>
        <dbReference type="EMBL" id="MBP0440918.1"/>
    </source>
</evidence>
<dbReference type="AlphaFoldDB" id="A0A8J7R1D1"/>
<reference evidence="2" key="1">
    <citation type="submission" date="2021-03" db="EMBL/GenBank/DDBJ databases">
        <title>Genome sequencing and assembly of Tianweitania sediminis.</title>
        <authorList>
            <person name="Chhetri G."/>
        </authorList>
    </citation>
    <scope>NUCLEOTIDE SEQUENCE</scope>
    <source>
        <strain evidence="2">Z8</strain>
    </source>
</reference>
<dbReference type="InterPro" id="IPR021232">
    <property type="entry name" value="DUF2735"/>
</dbReference>
<name>A0A8J7R1D1_9HYPH</name>
<keyword evidence="3" id="KW-1185">Reference proteome</keyword>
<accession>A0A8J7R1D1</accession>
<proteinExistence type="predicted"/>
<comment type="caution">
    <text evidence="2">The sequence shown here is derived from an EMBL/GenBank/DDBJ whole genome shotgun (WGS) entry which is preliminary data.</text>
</comment>
<dbReference type="EMBL" id="JAGIYY010000010">
    <property type="protein sequence ID" value="MBP0440918.1"/>
    <property type="molecule type" value="Genomic_DNA"/>
</dbReference>
<feature type="region of interest" description="Disordered" evidence="1">
    <location>
        <begin position="1"/>
        <end position="22"/>
    </location>
</feature>
<dbReference type="RefSeq" id="WP_209336951.1">
    <property type="nucleotide sequence ID" value="NZ_JAGIYY010000010.1"/>
</dbReference>